<dbReference type="AlphaFoldDB" id="A0A0R1UKD9"/>
<evidence type="ECO:0000313" key="2">
    <source>
        <dbReference type="Proteomes" id="UP000051580"/>
    </source>
</evidence>
<name>A0A0R1UKD9_9LACO</name>
<evidence type="ECO:0000313" key="1">
    <source>
        <dbReference type="EMBL" id="KRL93687.1"/>
    </source>
</evidence>
<comment type="caution">
    <text evidence="1">The sequence shown here is derived from an EMBL/GenBank/DDBJ whole genome shotgun (WGS) entry which is preliminary data.</text>
</comment>
<dbReference type="PATRIC" id="fig|1423753.3.peg.910"/>
<dbReference type="STRING" id="1423753.FD28_GL000871"/>
<organism evidence="1 2">
    <name type="scientific">Levilactobacillus hammesii DSM 16381</name>
    <dbReference type="NCBI Taxonomy" id="1423753"/>
    <lineage>
        <taxon>Bacteria</taxon>
        <taxon>Bacillati</taxon>
        <taxon>Bacillota</taxon>
        <taxon>Bacilli</taxon>
        <taxon>Lactobacillales</taxon>
        <taxon>Lactobacillaceae</taxon>
        <taxon>Levilactobacillus</taxon>
    </lineage>
</organism>
<reference evidence="1 2" key="1">
    <citation type="journal article" date="2015" name="Genome Announc.">
        <title>Expanding the biotechnology potential of lactobacilli through comparative genomics of 213 strains and associated genera.</title>
        <authorList>
            <person name="Sun Z."/>
            <person name="Harris H.M."/>
            <person name="McCann A."/>
            <person name="Guo C."/>
            <person name="Argimon S."/>
            <person name="Zhang W."/>
            <person name="Yang X."/>
            <person name="Jeffery I.B."/>
            <person name="Cooney J.C."/>
            <person name="Kagawa T.F."/>
            <person name="Liu W."/>
            <person name="Song Y."/>
            <person name="Salvetti E."/>
            <person name="Wrobel A."/>
            <person name="Rasinkangas P."/>
            <person name="Parkhill J."/>
            <person name="Rea M.C."/>
            <person name="O'Sullivan O."/>
            <person name="Ritari J."/>
            <person name="Douillard F.P."/>
            <person name="Paul Ross R."/>
            <person name="Yang R."/>
            <person name="Briner A.E."/>
            <person name="Felis G.E."/>
            <person name="de Vos W.M."/>
            <person name="Barrangou R."/>
            <person name="Klaenhammer T.R."/>
            <person name="Caufield P.W."/>
            <person name="Cui Y."/>
            <person name="Zhang H."/>
            <person name="O'Toole P.W."/>
        </authorList>
    </citation>
    <scope>NUCLEOTIDE SEQUENCE [LARGE SCALE GENOMIC DNA]</scope>
    <source>
        <strain evidence="1 2">DSM 16381</strain>
    </source>
</reference>
<keyword evidence="2" id="KW-1185">Reference proteome</keyword>
<gene>
    <name evidence="1" type="ORF">FD28_GL000871</name>
</gene>
<dbReference type="RefSeq" id="WP_057734736.1">
    <property type="nucleotide sequence ID" value="NZ_AZFS01000061.1"/>
</dbReference>
<dbReference type="Proteomes" id="UP000051580">
    <property type="component" value="Unassembled WGS sequence"/>
</dbReference>
<sequence length="71" mass="8048">MEPAVMTVLIGVLCQFTAWDELGNVPIFARFQVEVKDRFLAFTGPHSRRNLWQPQANGKATDNVYSSSYMP</sequence>
<protein>
    <submittedName>
        <fullName evidence="1">Uncharacterized protein</fullName>
    </submittedName>
</protein>
<dbReference type="EMBL" id="AZFS01000061">
    <property type="protein sequence ID" value="KRL93687.1"/>
    <property type="molecule type" value="Genomic_DNA"/>
</dbReference>
<proteinExistence type="predicted"/>
<accession>A0A0R1UKD9</accession>